<evidence type="ECO:0000256" key="12">
    <source>
        <dbReference type="ARBA" id="ARBA00047552"/>
    </source>
</evidence>
<evidence type="ECO:0000256" key="1">
    <source>
        <dbReference type="ARBA" id="ARBA00004496"/>
    </source>
</evidence>
<evidence type="ECO:0000256" key="4">
    <source>
        <dbReference type="ARBA" id="ARBA00022490"/>
    </source>
</evidence>
<gene>
    <name evidence="19" type="ORF">MANT1106_LOCUS13673</name>
</gene>
<dbReference type="PANTHER" id="PTHR11946">
    <property type="entry name" value="VALYL-TRNA SYNTHETASES"/>
    <property type="match status" value="1"/>
</dbReference>
<evidence type="ECO:0000256" key="2">
    <source>
        <dbReference type="ARBA" id="ARBA00005594"/>
    </source>
</evidence>
<dbReference type="Gene3D" id="3.40.50.620">
    <property type="entry name" value="HUPs"/>
    <property type="match status" value="2"/>
</dbReference>
<dbReference type="InterPro" id="IPR010978">
    <property type="entry name" value="tRNA-bd_arm"/>
</dbReference>
<evidence type="ECO:0000256" key="15">
    <source>
        <dbReference type="SAM" id="MobiDB-lite"/>
    </source>
</evidence>
<dbReference type="InterPro" id="IPR037118">
    <property type="entry name" value="Val-tRNA_synth_C_sf"/>
</dbReference>
<organism evidence="19">
    <name type="scientific">Mantoniella antarctica</name>
    <dbReference type="NCBI Taxonomy" id="81844"/>
    <lineage>
        <taxon>Eukaryota</taxon>
        <taxon>Viridiplantae</taxon>
        <taxon>Chlorophyta</taxon>
        <taxon>Mamiellophyceae</taxon>
        <taxon>Mamiellales</taxon>
        <taxon>Mamiellaceae</taxon>
        <taxon>Mantoniella</taxon>
    </lineage>
</organism>
<evidence type="ECO:0000256" key="7">
    <source>
        <dbReference type="ARBA" id="ARBA00022840"/>
    </source>
</evidence>
<dbReference type="InterPro" id="IPR009008">
    <property type="entry name" value="Val/Leu/Ile-tRNA-synth_edit"/>
</dbReference>
<keyword evidence="9 14" id="KW-0175">Coiled coil</keyword>
<dbReference type="SUPFAM" id="SSF50677">
    <property type="entry name" value="ValRS/IleRS/LeuRS editing domain"/>
    <property type="match status" value="1"/>
</dbReference>
<dbReference type="FunFam" id="1.10.287.380:FF:000001">
    <property type="entry name" value="Valine--tRNA ligase"/>
    <property type="match status" value="1"/>
</dbReference>
<feature type="coiled-coil region" evidence="14">
    <location>
        <begin position="980"/>
        <end position="1007"/>
    </location>
</feature>
<dbReference type="SUPFAM" id="SSF52374">
    <property type="entry name" value="Nucleotidylyl transferase"/>
    <property type="match status" value="1"/>
</dbReference>
<dbReference type="PANTHER" id="PTHR11946:SF109">
    <property type="entry name" value="VALINE--TRNA LIGASE"/>
    <property type="match status" value="1"/>
</dbReference>
<evidence type="ECO:0000259" key="17">
    <source>
        <dbReference type="Pfam" id="PF08264"/>
    </source>
</evidence>
<dbReference type="GO" id="GO:0004832">
    <property type="term" value="F:valine-tRNA ligase activity"/>
    <property type="evidence" value="ECO:0007669"/>
    <property type="project" value="UniProtKB-EC"/>
</dbReference>
<dbReference type="Gene3D" id="1.10.730.10">
    <property type="entry name" value="Isoleucyl-tRNA Synthetase, Domain 1"/>
    <property type="match status" value="1"/>
</dbReference>
<evidence type="ECO:0000256" key="14">
    <source>
        <dbReference type="SAM" id="Coils"/>
    </source>
</evidence>
<protein>
    <recommendedName>
        <fullName evidence="3">valine--tRNA ligase</fullName>
        <ecNumber evidence="3">6.1.1.9</ecNumber>
    </recommendedName>
    <alternativeName>
        <fullName evidence="11">Valyl-tRNA synthetase</fullName>
    </alternativeName>
</protein>
<comment type="similarity">
    <text evidence="2 13">Belongs to the class-I aminoacyl-tRNA synthetase family.</text>
</comment>
<dbReference type="FunFam" id="3.90.740.10:FF:000005">
    <property type="entry name" value="Valine--tRNA ligase, mitochondrial"/>
    <property type="match status" value="1"/>
</dbReference>
<dbReference type="CDD" id="cd07962">
    <property type="entry name" value="Anticodon_Ia_Val"/>
    <property type="match status" value="1"/>
</dbReference>
<dbReference type="PRINTS" id="PR00986">
    <property type="entry name" value="TRNASYNTHVAL"/>
</dbReference>
<feature type="region of interest" description="Disordered" evidence="15">
    <location>
        <begin position="15"/>
        <end position="51"/>
    </location>
</feature>
<dbReference type="InterPro" id="IPR033705">
    <property type="entry name" value="Anticodon_Ia_Val"/>
</dbReference>
<keyword evidence="5 13" id="KW-0436">Ligase</keyword>
<sequence>MAKLEAKKAKLLEADVAKKAKEASGDGSKKEDKKKKKSPGDDDEDRAALEAALATPSGTYKDLSKVPMAKAYNPRGVEAGWYEWWEKEGYFKPTEGSKKPKFVIVIPPPNVTGALHIGHALTNSIQDTIVRWRRMSGYEALWVPGTDHAGIATQSVVEKKLQREEGLTRHDLGREKFLERVFEWKEAYGGKIFNQLRRLGSSLDWSRERFTMDDMLSKAVKEAFVRMHSEGLVYRDNRLVNWCCRLKTAISDIEVDHVDLEGAKEMDVPGQDGPVEFGAIWSFAYPYESGGGEIVVATTRPETMLGDTAVAVHPDDPRYTAVHGKFVTHPFNGRRIPIIVDAELVDMSFGTGAVKITPAHDPNDFMTGKRHNLDFVNMLTEDGLVNEEGGDKFTGMKRFTARRAIIAALDAAGLYRGKADNPMRLGLCSRSKDVIEPMLKPQWWVNCQAMAAAACEAARDGSLEILPQFMEPTWFRWLENIRDWCISRQLWWGHRIPVWYVHSDQAALDVARSGTGKGGSAVYVVARNEAEATTKAKALHGDNVLLYQEEDVLDTWFSSGLWPFSTLGWPDKDAEDLAKFFPTQVMETGHDILFFWVARMVMMSYGMTGKLPFHTVFLHGLVRDEKGRKMSKSLGNVVDPLSVIDAQGCDALRFTLATGTAAGQDLNLNMDRLASNRNFTNKIWNAGKFLLFSLEGMTDDDRIALVAEAEACSSELASLPLAERWIISRLHATVDHVTAAHDRYDFGEAGRAAYSFFYDDFADWFIEGAKSRLYGGDAAAARRTRAVSLYVLERTLRLLHPFMPYVTEEVWQNLPHVGATLMTQQWPAIGAPVDDTAVGRFDAIQAVVRAVRNARAEYAVEPARRIPAFVVITGTCADTGLQAALAEELALVSTLARLDAGASSVASEPPVAAVADPGAFVQLVVSEGVEVYLPLSGIVDPVKEIGRLTKQAAKLEKEAGGLAGRLQSPKFVDKAPAEVVEKSKRELSELEDQLASVRARVGQMETLVAANAKQ</sequence>
<dbReference type="GO" id="GO:0005524">
    <property type="term" value="F:ATP binding"/>
    <property type="evidence" value="ECO:0007669"/>
    <property type="project" value="UniProtKB-KW"/>
</dbReference>
<dbReference type="NCBIfam" id="TIGR00422">
    <property type="entry name" value="valS"/>
    <property type="match status" value="1"/>
</dbReference>
<dbReference type="InterPro" id="IPR019499">
    <property type="entry name" value="Val-tRNA_synth_tRNA-bd"/>
</dbReference>
<dbReference type="FunFam" id="1.10.730.10:FF:000014">
    <property type="entry name" value="Valine--tRNA ligase"/>
    <property type="match status" value="1"/>
</dbReference>
<dbReference type="AlphaFoldDB" id="A0A7S0SNK7"/>
<feature type="domain" description="Methionyl/Valyl/Leucyl/Isoleucyl-tRNA synthetase anticodon-binding" evidence="17">
    <location>
        <begin position="723"/>
        <end position="864"/>
    </location>
</feature>
<dbReference type="Pfam" id="PF00133">
    <property type="entry name" value="tRNA-synt_1"/>
    <property type="match status" value="1"/>
</dbReference>
<evidence type="ECO:0000256" key="6">
    <source>
        <dbReference type="ARBA" id="ARBA00022741"/>
    </source>
</evidence>
<dbReference type="GO" id="GO:0048608">
    <property type="term" value="P:reproductive structure development"/>
    <property type="evidence" value="ECO:0007669"/>
    <property type="project" value="UniProtKB-ARBA"/>
</dbReference>
<evidence type="ECO:0000256" key="3">
    <source>
        <dbReference type="ARBA" id="ARBA00013169"/>
    </source>
</evidence>
<evidence type="ECO:0000256" key="9">
    <source>
        <dbReference type="ARBA" id="ARBA00023054"/>
    </source>
</evidence>
<dbReference type="FunFam" id="3.40.50.620:FF:000078">
    <property type="entry name" value="Valine--tRNA ligase, mitochondrial"/>
    <property type="match status" value="1"/>
</dbReference>
<comment type="catalytic activity">
    <reaction evidence="12">
        <text>tRNA(Val) + L-valine + ATP = L-valyl-tRNA(Val) + AMP + diphosphate</text>
        <dbReference type="Rhea" id="RHEA:10704"/>
        <dbReference type="Rhea" id="RHEA-COMP:9672"/>
        <dbReference type="Rhea" id="RHEA-COMP:9708"/>
        <dbReference type="ChEBI" id="CHEBI:30616"/>
        <dbReference type="ChEBI" id="CHEBI:33019"/>
        <dbReference type="ChEBI" id="CHEBI:57762"/>
        <dbReference type="ChEBI" id="CHEBI:78442"/>
        <dbReference type="ChEBI" id="CHEBI:78537"/>
        <dbReference type="ChEBI" id="CHEBI:456215"/>
        <dbReference type="EC" id="6.1.1.9"/>
    </reaction>
</comment>
<dbReference type="GO" id="GO:0005829">
    <property type="term" value="C:cytosol"/>
    <property type="evidence" value="ECO:0007669"/>
    <property type="project" value="TreeGrafter"/>
</dbReference>
<proteinExistence type="inferred from homology"/>
<evidence type="ECO:0000313" key="19">
    <source>
        <dbReference type="EMBL" id="CAD8710987.1"/>
    </source>
</evidence>
<dbReference type="SUPFAM" id="SSF46589">
    <property type="entry name" value="tRNA-binding arm"/>
    <property type="match status" value="1"/>
</dbReference>
<dbReference type="Pfam" id="PF10458">
    <property type="entry name" value="Val_tRNA-synt_C"/>
    <property type="match status" value="1"/>
</dbReference>
<feature type="domain" description="Valyl-tRNA synthetase tRNA-binding arm" evidence="18">
    <location>
        <begin position="943"/>
        <end position="1004"/>
    </location>
</feature>
<evidence type="ECO:0000256" key="13">
    <source>
        <dbReference type="RuleBase" id="RU363035"/>
    </source>
</evidence>
<keyword evidence="4" id="KW-0963">Cytoplasm</keyword>
<dbReference type="SUPFAM" id="SSF47323">
    <property type="entry name" value="Anticodon-binding domain of a subclass of class I aminoacyl-tRNA synthetases"/>
    <property type="match status" value="1"/>
</dbReference>
<evidence type="ECO:0000256" key="8">
    <source>
        <dbReference type="ARBA" id="ARBA00022917"/>
    </source>
</evidence>
<dbReference type="EMBL" id="HBFC01022780">
    <property type="protein sequence ID" value="CAD8710987.1"/>
    <property type="molecule type" value="Transcribed_RNA"/>
</dbReference>
<evidence type="ECO:0000259" key="16">
    <source>
        <dbReference type="Pfam" id="PF00133"/>
    </source>
</evidence>
<dbReference type="GO" id="GO:0006438">
    <property type="term" value="P:valyl-tRNA aminoacylation"/>
    <property type="evidence" value="ECO:0007669"/>
    <property type="project" value="InterPro"/>
</dbReference>
<dbReference type="CDD" id="cd00817">
    <property type="entry name" value="ValRS_core"/>
    <property type="match status" value="1"/>
</dbReference>
<accession>A0A7S0SNK7</accession>
<dbReference type="InterPro" id="IPR009080">
    <property type="entry name" value="tRNAsynth_Ia_anticodon-bd"/>
</dbReference>
<feature type="domain" description="Aminoacyl-tRNA synthetase class Ia" evidence="16">
    <location>
        <begin position="81"/>
        <end position="668"/>
    </location>
</feature>
<dbReference type="InterPro" id="IPR002300">
    <property type="entry name" value="aa-tRNA-synth_Ia"/>
</dbReference>
<dbReference type="InterPro" id="IPR001412">
    <property type="entry name" value="aa-tRNA-synth_I_CS"/>
</dbReference>
<keyword evidence="8 13" id="KW-0648">Protein biosynthesis</keyword>
<dbReference type="PROSITE" id="PS00178">
    <property type="entry name" value="AA_TRNA_LIGASE_I"/>
    <property type="match status" value="1"/>
</dbReference>
<dbReference type="Gene3D" id="1.10.287.380">
    <property type="entry name" value="Valyl-tRNA synthetase, C-terminal domain"/>
    <property type="match status" value="1"/>
</dbReference>
<keyword evidence="10 13" id="KW-0030">Aminoacyl-tRNA synthetase</keyword>
<keyword evidence="6 13" id="KW-0547">Nucleotide-binding</keyword>
<dbReference type="GO" id="GO:0002161">
    <property type="term" value="F:aminoacyl-tRNA deacylase activity"/>
    <property type="evidence" value="ECO:0007669"/>
    <property type="project" value="InterPro"/>
</dbReference>
<dbReference type="HAMAP" id="MF_02004">
    <property type="entry name" value="Val_tRNA_synth_type1"/>
    <property type="match status" value="1"/>
</dbReference>
<dbReference type="Pfam" id="PF08264">
    <property type="entry name" value="Anticodon_1"/>
    <property type="match status" value="1"/>
</dbReference>
<feature type="compositionally biased region" description="Basic and acidic residues" evidence="15">
    <location>
        <begin position="15"/>
        <end position="31"/>
    </location>
</feature>
<dbReference type="NCBIfam" id="NF004349">
    <property type="entry name" value="PRK05729.1"/>
    <property type="match status" value="1"/>
</dbReference>
<dbReference type="GO" id="GO:0009791">
    <property type="term" value="P:post-embryonic development"/>
    <property type="evidence" value="ECO:0007669"/>
    <property type="project" value="UniProtKB-ARBA"/>
</dbReference>
<reference evidence="19" key="1">
    <citation type="submission" date="2021-01" db="EMBL/GenBank/DDBJ databases">
        <authorList>
            <person name="Corre E."/>
            <person name="Pelletier E."/>
            <person name="Niang G."/>
            <person name="Scheremetjew M."/>
            <person name="Finn R."/>
            <person name="Kale V."/>
            <person name="Holt S."/>
            <person name="Cochrane G."/>
            <person name="Meng A."/>
            <person name="Brown T."/>
            <person name="Cohen L."/>
        </authorList>
    </citation>
    <scope>NUCLEOTIDE SEQUENCE</scope>
    <source>
        <strain evidence="19">SL-175</strain>
    </source>
</reference>
<dbReference type="InterPro" id="IPR002303">
    <property type="entry name" value="Valyl-tRNA_ligase"/>
</dbReference>
<dbReference type="InterPro" id="IPR013155">
    <property type="entry name" value="M/V/L/I-tRNA-synth_anticd-bd"/>
</dbReference>
<dbReference type="Gene3D" id="3.90.740.10">
    <property type="entry name" value="Valyl/Leucyl/Isoleucyl-tRNA synthetase, editing domain"/>
    <property type="match status" value="1"/>
</dbReference>
<dbReference type="FunFam" id="3.40.50.620:FF:000020">
    <property type="entry name" value="Valine--tRNA ligase, mitochondrial"/>
    <property type="match status" value="1"/>
</dbReference>
<evidence type="ECO:0000256" key="5">
    <source>
        <dbReference type="ARBA" id="ARBA00022598"/>
    </source>
</evidence>
<evidence type="ECO:0000256" key="10">
    <source>
        <dbReference type="ARBA" id="ARBA00023146"/>
    </source>
</evidence>
<name>A0A7S0SNK7_9CHLO</name>
<keyword evidence="7 13" id="KW-0067">ATP-binding</keyword>
<comment type="subcellular location">
    <subcellularLocation>
        <location evidence="1">Cytoplasm</location>
    </subcellularLocation>
</comment>
<evidence type="ECO:0000259" key="18">
    <source>
        <dbReference type="Pfam" id="PF10458"/>
    </source>
</evidence>
<evidence type="ECO:0000256" key="11">
    <source>
        <dbReference type="ARBA" id="ARBA00029936"/>
    </source>
</evidence>
<dbReference type="EC" id="6.1.1.9" evidence="3"/>
<dbReference type="InterPro" id="IPR014729">
    <property type="entry name" value="Rossmann-like_a/b/a_fold"/>
</dbReference>